<feature type="domain" description="EamA" evidence="7">
    <location>
        <begin position="6"/>
        <end position="140"/>
    </location>
</feature>
<evidence type="ECO:0000256" key="3">
    <source>
        <dbReference type="ARBA" id="ARBA00022692"/>
    </source>
</evidence>
<protein>
    <submittedName>
        <fullName evidence="8">DMT family transporter</fullName>
    </submittedName>
</protein>
<dbReference type="InterPro" id="IPR000620">
    <property type="entry name" value="EamA_dom"/>
</dbReference>
<keyword evidence="5 6" id="KW-0472">Membrane</keyword>
<dbReference type="InterPro" id="IPR051258">
    <property type="entry name" value="Diverse_Substrate_Transporter"/>
</dbReference>
<dbReference type="Proteomes" id="UP000605013">
    <property type="component" value="Unassembled WGS sequence"/>
</dbReference>
<gene>
    <name evidence="8" type="ORF">JAO71_00620</name>
</gene>
<dbReference type="RefSeq" id="WP_028607609.1">
    <property type="nucleotide sequence ID" value="NZ_JAEMEF010000001.1"/>
</dbReference>
<dbReference type="PANTHER" id="PTHR42920">
    <property type="entry name" value="OS03G0707200 PROTEIN-RELATED"/>
    <property type="match status" value="1"/>
</dbReference>
<feature type="transmembrane region" description="Helical" evidence="6">
    <location>
        <begin position="151"/>
        <end position="173"/>
    </location>
</feature>
<proteinExistence type="predicted"/>
<dbReference type="InterPro" id="IPR037185">
    <property type="entry name" value="EmrE-like"/>
</dbReference>
<evidence type="ECO:0000313" key="9">
    <source>
        <dbReference type="Proteomes" id="UP000605013"/>
    </source>
</evidence>
<feature type="transmembrane region" description="Helical" evidence="6">
    <location>
        <begin position="96"/>
        <end position="117"/>
    </location>
</feature>
<evidence type="ECO:0000256" key="1">
    <source>
        <dbReference type="ARBA" id="ARBA00004651"/>
    </source>
</evidence>
<feature type="transmembrane region" description="Helical" evidence="6">
    <location>
        <begin position="185"/>
        <end position="210"/>
    </location>
</feature>
<dbReference type="SUPFAM" id="SSF103481">
    <property type="entry name" value="Multidrug resistance efflux transporter EmrE"/>
    <property type="match status" value="2"/>
</dbReference>
<comment type="caution">
    <text evidence="8">The sequence shown here is derived from an EMBL/GenBank/DDBJ whole genome shotgun (WGS) entry which is preliminary data.</text>
</comment>
<feature type="transmembrane region" description="Helical" evidence="6">
    <location>
        <begin position="216"/>
        <end position="235"/>
    </location>
</feature>
<dbReference type="PANTHER" id="PTHR42920:SF11">
    <property type="entry name" value="INNER MEMBRANE PROTEIN YTFF"/>
    <property type="match status" value="1"/>
</dbReference>
<keyword evidence="4 6" id="KW-1133">Transmembrane helix</keyword>
<evidence type="ECO:0000256" key="4">
    <source>
        <dbReference type="ARBA" id="ARBA00022989"/>
    </source>
</evidence>
<feature type="domain" description="EamA" evidence="7">
    <location>
        <begin position="154"/>
        <end position="290"/>
    </location>
</feature>
<keyword evidence="3 6" id="KW-0812">Transmembrane</keyword>
<feature type="transmembrane region" description="Helical" evidence="6">
    <location>
        <begin position="247"/>
        <end position="265"/>
    </location>
</feature>
<organism evidence="8 9">
    <name type="scientific">Olleya sediminilitoris</name>
    <dbReference type="NCBI Taxonomy" id="2795739"/>
    <lineage>
        <taxon>Bacteria</taxon>
        <taxon>Pseudomonadati</taxon>
        <taxon>Bacteroidota</taxon>
        <taxon>Flavobacteriia</taxon>
        <taxon>Flavobacteriales</taxon>
        <taxon>Flavobacteriaceae</taxon>
    </lineage>
</organism>
<comment type="subcellular location">
    <subcellularLocation>
        <location evidence="1">Cell membrane</location>
        <topology evidence="1">Multi-pass membrane protein</topology>
    </subcellularLocation>
</comment>
<keyword evidence="2" id="KW-1003">Cell membrane</keyword>
<evidence type="ECO:0000313" key="8">
    <source>
        <dbReference type="EMBL" id="MBL7558288.1"/>
    </source>
</evidence>
<name>A0ABS1WGP9_9FLAO</name>
<sequence>MKARYWALLAALTVQILYGLNYTFAKDVMVGGFVKPFGFIVLRVGGTAILFWLFSFLGPKEKIDQKDFLTLVYAAFFGVATNMLLFFKGLELTTPIHASVIMITSPIIVLLLSSYYLKEKVTKLKVLGVVFGFTGAAVLTIYGGSKSPGDNVFLGNIMILLNAVSYSIYIIIIKKLTYKYHPFTFIRWLFLIGFFMVLPFGFNDVAAINITNFTPYIWFSIAFVIVGATFGTYLLNPLALRHLKASTVTVFIYLQPLIAGIYAIIAGSDAITSVKLIASSLIFFGVYLVTKKPKVTTLNS</sequence>
<feature type="transmembrane region" description="Helical" evidence="6">
    <location>
        <begin position="68"/>
        <end position="90"/>
    </location>
</feature>
<accession>A0ABS1WGP9</accession>
<evidence type="ECO:0000256" key="6">
    <source>
        <dbReference type="SAM" id="Phobius"/>
    </source>
</evidence>
<evidence type="ECO:0000259" key="7">
    <source>
        <dbReference type="Pfam" id="PF00892"/>
    </source>
</evidence>
<dbReference type="EMBL" id="JAEMEF010000001">
    <property type="protein sequence ID" value="MBL7558288.1"/>
    <property type="molecule type" value="Genomic_DNA"/>
</dbReference>
<dbReference type="Pfam" id="PF00892">
    <property type="entry name" value="EamA"/>
    <property type="match status" value="2"/>
</dbReference>
<feature type="transmembrane region" description="Helical" evidence="6">
    <location>
        <begin position="35"/>
        <end position="56"/>
    </location>
</feature>
<evidence type="ECO:0000256" key="2">
    <source>
        <dbReference type="ARBA" id="ARBA00022475"/>
    </source>
</evidence>
<feature type="transmembrane region" description="Helical" evidence="6">
    <location>
        <begin position="124"/>
        <end position="145"/>
    </location>
</feature>
<keyword evidence="9" id="KW-1185">Reference proteome</keyword>
<reference evidence="8 9" key="1">
    <citation type="submission" date="2020-12" db="EMBL/GenBank/DDBJ databases">
        <title>Olleya sediminilitoris sp. nov., isolated from a tidal flat.</title>
        <authorList>
            <person name="Park S."/>
            <person name="Yoon J.-H."/>
        </authorList>
    </citation>
    <scope>NUCLEOTIDE SEQUENCE [LARGE SCALE GENOMIC DNA]</scope>
    <source>
        <strain evidence="8 9">YSTF-M6</strain>
    </source>
</reference>
<evidence type="ECO:0000256" key="5">
    <source>
        <dbReference type="ARBA" id="ARBA00023136"/>
    </source>
</evidence>
<feature type="transmembrane region" description="Helical" evidence="6">
    <location>
        <begin position="271"/>
        <end position="290"/>
    </location>
</feature>